<comment type="caution">
    <text evidence="5">The sequence shown here is derived from an EMBL/GenBank/DDBJ whole genome shotgun (WGS) entry which is preliminary data.</text>
</comment>
<dbReference type="SUPFAM" id="SSF46785">
    <property type="entry name" value="Winged helix' DNA-binding domain"/>
    <property type="match status" value="1"/>
</dbReference>
<keyword evidence="6" id="KW-1185">Reference proteome</keyword>
<accession>A0A317KXS9</accession>
<dbReference type="OrthoDB" id="1904211at2"/>
<dbReference type="SMART" id="SM00347">
    <property type="entry name" value="HTH_MARR"/>
    <property type="match status" value="1"/>
</dbReference>
<dbReference type="InterPro" id="IPR036390">
    <property type="entry name" value="WH_DNA-bd_sf"/>
</dbReference>
<feature type="domain" description="HTH marR-type" evidence="4">
    <location>
        <begin position="3"/>
        <end position="134"/>
    </location>
</feature>
<keyword evidence="3" id="KW-0804">Transcription</keyword>
<dbReference type="EMBL" id="QGTD01000009">
    <property type="protein sequence ID" value="PWU68136.1"/>
    <property type="molecule type" value="Genomic_DNA"/>
</dbReference>
<dbReference type="RefSeq" id="WP_054859645.1">
    <property type="nucleotide sequence ID" value="NZ_JAJUIE010000020.1"/>
</dbReference>
<dbReference type="PANTHER" id="PTHR42756:SF1">
    <property type="entry name" value="TRANSCRIPTIONAL REPRESSOR OF EMRAB OPERON"/>
    <property type="match status" value="1"/>
</dbReference>
<dbReference type="InterPro" id="IPR036388">
    <property type="entry name" value="WH-like_DNA-bd_sf"/>
</dbReference>
<dbReference type="PROSITE" id="PS50995">
    <property type="entry name" value="HTH_MARR_2"/>
    <property type="match status" value="1"/>
</dbReference>
<dbReference type="GO" id="GO:0003677">
    <property type="term" value="F:DNA binding"/>
    <property type="evidence" value="ECO:0007669"/>
    <property type="project" value="UniProtKB-KW"/>
</dbReference>
<evidence type="ECO:0000256" key="2">
    <source>
        <dbReference type="ARBA" id="ARBA00023125"/>
    </source>
</evidence>
<reference evidence="5 6" key="1">
    <citation type="submission" date="2018-05" db="EMBL/GenBank/DDBJ databases">
        <title>Genomic analysis of Gracilibacillus dipsosauri DD1 reveals novel features of a salt-tolerant amylase.</title>
        <authorList>
            <person name="Deutch C.E."/>
            <person name="Yang S."/>
        </authorList>
    </citation>
    <scope>NUCLEOTIDE SEQUENCE [LARGE SCALE GENOMIC DNA]</scope>
    <source>
        <strain evidence="5 6">DD1</strain>
    </source>
</reference>
<name>A0A317KXS9_9BACI</name>
<dbReference type="PRINTS" id="PR00598">
    <property type="entry name" value="HTHMARR"/>
</dbReference>
<protein>
    <submittedName>
        <fullName evidence="5">MarR family transcriptional regulator</fullName>
    </submittedName>
</protein>
<evidence type="ECO:0000313" key="6">
    <source>
        <dbReference type="Proteomes" id="UP000245624"/>
    </source>
</evidence>
<gene>
    <name evidence="5" type="ORF">DLJ74_11940</name>
</gene>
<dbReference type="Gene3D" id="1.10.10.10">
    <property type="entry name" value="Winged helix-like DNA-binding domain superfamily/Winged helix DNA-binding domain"/>
    <property type="match status" value="1"/>
</dbReference>
<evidence type="ECO:0000256" key="3">
    <source>
        <dbReference type="ARBA" id="ARBA00023163"/>
    </source>
</evidence>
<dbReference type="PANTHER" id="PTHR42756">
    <property type="entry name" value="TRANSCRIPTIONAL REGULATOR, MARR"/>
    <property type="match status" value="1"/>
</dbReference>
<proteinExistence type="predicted"/>
<evidence type="ECO:0000259" key="4">
    <source>
        <dbReference type="PROSITE" id="PS50995"/>
    </source>
</evidence>
<sequence length="138" mass="16594">MNTSELLHLFNQKLRLFTKELNEILQEFDLYASQWTILYTLHERGKMTQTEIWQYLKVEAPTTTRTLVRMEKNGWIRRKAGSDKRERMVELTEKATQQIPLILDTVKKCEDRFLHKLSNAEQIKLHEFLSKLDLERDE</sequence>
<organism evidence="5 6">
    <name type="scientific">Gracilibacillus dipsosauri</name>
    <dbReference type="NCBI Taxonomy" id="178340"/>
    <lineage>
        <taxon>Bacteria</taxon>
        <taxon>Bacillati</taxon>
        <taxon>Bacillota</taxon>
        <taxon>Bacilli</taxon>
        <taxon>Bacillales</taxon>
        <taxon>Bacillaceae</taxon>
        <taxon>Gracilibacillus</taxon>
    </lineage>
</organism>
<dbReference type="Pfam" id="PF01047">
    <property type="entry name" value="MarR"/>
    <property type="match status" value="1"/>
</dbReference>
<dbReference type="AlphaFoldDB" id="A0A317KXS9"/>
<dbReference type="Proteomes" id="UP000245624">
    <property type="component" value="Unassembled WGS sequence"/>
</dbReference>
<keyword evidence="1" id="KW-0805">Transcription regulation</keyword>
<dbReference type="InterPro" id="IPR000835">
    <property type="entry name" value="HTH_MarR-typ"/>
</dbReference>
<keyword evidence="2" id="KW-0238">DNA-binding</keyword>
<dbReference type="GO" id="GO:0003700">
    <property type="term" value="F:DNA-binding transcription factor activity"/>
    <property type="evidence" value="ECO:0007669"/>
    <property type="project" value="InterPro"/>
</dbReference>
<evidence type="ECO:0000313" key="5">
    <source>
        <dbReference type="EMBL" id="PWU68136.1"/>
    </source>
</evidence>
<evidence type="ECO:0000256" key="1">
    <source>
        <dbReference type="ARBA" id="ARBA00023015"/>
    </source>
</evidence>